<proteinExistence type="predicted"/>
<feature type="transmembrane region" description="Helical" evidence="1">
    <location>
        <begin position="7"/>
        <end position="25"/>
    </location>
</feature>
<dbReference type="RefSeq" id="WP_168448549.1">
    <property type="nucleotide sequence ID" value="NZ_JAAWWK010000001.1"/>
</dbReference>
<reference evidence="2 3" key="1">
    <citation type="submission" date="2020-04" db="EMBL/GenBank/DDBJ databases">
        <authorList>
            <person name="Yoon J."/>
        </authorList>
    </citation>
    <scope>NUCLEOTIDE SEQUENCE [LARGE SCALE GENOMIC DNA]</scope>
    <source>
        <strain evidence="2 3">KMU-166</strain>
    </source>
</reference>
<protein>
    <recommendedName>
        <fullName evidence="4">Cobalt transporter subunit (CbtB)</fullName>
    </recommendedName>
</protein>
<evidence type="ECO:0000313" key="2">
    <source>
        <dbReference type="EMBL" id="NKI16003.1"/>
    </source>
</evidence>
<name>A0ABX1GA28_9GAMM</name>
<evidence type="ECO:0000313" key="3">
    <source>
        <dbReference type="Proteomes" id="UP000765845"/>
    </source>
</evidence>
<organism evidence="2 3">
    <name type="scientific">Spongiibacter thalassae</name>
    <dbReference type="NCBI Taxonomy" id="2721624"/>
    <lineage>
        <taxon>Bacteria</taxon>
        <taxon>Pseudomonadati</taxon>
        <taxon>Pseudomonadota</taxon>
        <taxon>Gammaproteobacteria</taxon>
        <taxon>Cellvibrionales</taxon>
        <taxon>Spongiibacteraceae</taxon>
        <taxon>Spongiibacter</taxon>
    </lineage>
</organism>
<keyword evidence="1" id="KW-0472">Membrane</keyword>
<evidence type="ECO:0000256" key="1">
    <source>
        <dbReference type="SAM" id="Phobius"/>
    </source>
</evidence>
<gene>
    <name evidence="2" type="ORF">HCU74_01095</name>
</gene>
<evidence type="ECO:0008006" key="4">
    <source>
        <dbReference type="Google" id="ProtNLM"/>
    </source>
</evidence>
<comment type="caution">
    <text evidence="2">The sequence shown here is derived from an EMBL/GenBank/DDBJ whole genome shotgun (WGS) entry which is preliminary data.</text>
</comment>
<keyword evidence="1" id="KW-1133">Transmembrane helix</keyword>
<keyword evidence="3" id="KW-1185">Reference proteome</keyword>
<dbReference type="EMBL" id="JAAWWK010000001">
    <property type="protein sequence ID" value="NKI16003.1"/>
    <property type="molecule type" value="Genomic_DNA"/>
</dbReference>
<sequence length="45" mass="4816">MSLVSRNAVLAVAVVFLGYVVVFHGEHIAYELGMGGSTADHSHHH</sequence>
<keyword evidence="1" id="KW-0812">Transmembrane</keyword>
<dbReference type="Proteomes" id="UP000765845">
    <property type="component" value="Unassembled WGS sequence"/>
</dbReference>
<accession>A0ABX1GA28</accession>